<dbReference type="STRING" id="458817.Shal_2191"/>
<dbReference type="EMBL" id="CP000931">
    <property type="protein sequence ID" value="ABZ76750.1"/>
    <property type="molecule type" value="Genomic_DNA"/>
</dbReference>
<organism evidence="1 2">
    <name type="scientific">Shewanella halifaxensis (strain HAW-EB4)</name>
    <dbReference type="NCBI Taxonomy" id="458817"/>
    <lineage>
        <taxon>Bacteria</taxon>
        <taxon>Pseudomonadati</taxon>
        <taxon>Pseudomonadota</taxon>
        <taxon>Gammaproteobacteria</taxon>
        <taxon>Alteromonadales</taxon>
        <taxon>Shewanellaceae</taxon>
        <taxon>Shewanella</taxon>
    </lineage>
</organism>
<dbReference type="eggNOG" id="COG4688">
    <property type="taxonomic scope" value="Bacteria"/>
</dbReference>
<name>B0TUM2_SHEHH</name>
<evidence type="ECO:0008006" key="3">
    <source>
        <dbReference type="Google" id="ProtNLM"/>
    </source>
</evidence>
<dbReference type="InterPro" id="IPR011010">
    <property type="entry name" value="DNA_brk_join_enz"/>
</dbReference>
<dbReference type="GO" id="GO:0003677">
    <property type="term" value="F:DNA binding"/>
    <property type="evidence" value="ECO:0007669"/>
    <property type="project" value="InterPro"/>
</dbReference>
<gene>
    <name evidence="1" type="ordered locus">Shal_2191</name>
</gene>
<keyword evidence="2" id="KW-1185">Reference proteome</keyword>
<dbReference type="KEGG" id="shl:Shal_2191"/>
<evidence type="ECO:0000313" key="2">
    <source>
        <dbReference type="Proteomes" id="UP000001317"/>
    </source>
</evidence>
<evidence type="ECO:0000313" key="1">
    <source>
        <dbReference type="EMBL" id="ABZ76750.1"/>
    </source>
</evidence>
<dbReference type="OrthoDB" id="6725579at2"/>
<dbReference type="Proteomes" id="UP000001317">
    <property type="component" value="Chromosome"/>
</dbReference>
<dbReference type="HOGENOM" id="CLU_019774_0_0_6"/>
<dbReference type="AlphaFoldDB" id="B0TUM2"/>
<proteinExistence type="predicted"/>
<reference evidence="1" key="1">
    <citation type="submission" date="2008-01" db="EMBL/GenBank/DDBJ databases">
        <title>Complete sequence of Shewanella halifaxensis HAW-EB4.</title>
        <authorList>
            <consortium name="US DOE Joint Genome Institute"/>
            <person name="Copeland A."/>
            <person name="Lucas S."/>
            <person name="Lapidus A."/>
            <person name="Glavina del Rio T."/>
            <person name="Dalin E."/>
            <person name="Tice H."/>
            <person name="Bruce D."/>
            <person name="Goodwin L."/>
            <person name="Pitluck S."/>
            <person name="Sims D."/>
            <person name="Brettin T."/>
            <person name="Detter J.C."/>
            <person name="Han C."/>
            <person name="Kuske C.R."/>
            <person name="Schmutz J."/>
            <person name="Larimer F."/>
            <person name="Land M."/>
            <person name="Hauser L."/>
            <person name="Kyrpides N."/>
            <person name="Kim E."/>
            <person name="Zhao J.-S."/>
            <person name="Richardson P."/>
        </authorList>
    </citation>
    <scope>NUCLEOTIDE SEQUENCE [LARGE SCALE GENOMIC DNA]</scope>
    <source>
        <strain evidence="1">HAW-EB4</strain>
    </source>
</reference>
<accession>B0TUM2</accession>
<sequence length="808" mass="92615">MKEIQENLTLFISEQKSYFETVLAPNENNLKWGEAWIYNRSSKGFLIGPTNAGVNFKEILITRSKALFREDESYEHIVIEDGKTILIDTLFSDFTQAFLVYKLRQSGKYPSAASLVAPSLLLKRIYVRLLMSGVKPSPCNISSETLNDTAELLATFRKQSTLADDQTYLNGIAEVLRKKQITYSEPEFMVTVKRPQRASTKKVREAEFAEGLGDEENEKLVEIQDFLNVVSLRNLVQKDSEKIMLNMTLLLFVTAWRFEELSGITINALKRLEVEDEQVRKLLKKRGLHTYYLGIVYQGKKGAGMRTHWVEPLAIDLVEFIFKDTIKLTKNLRNQVVNCRGNNFKTLLPQELVPKESTVVNLNEAEIELADVVAHIYESTSDSIRYFNDLKRFAKEKLRKAGFLPHRIVKNRRKREDQFYTLKQIDDFLKQTITKSKELSADMIYRVRDSSNDYSYDVEYEKLLFITPVGSTALNYSGMIKPLATPIWYRYLSAYLGMGINRNTSIFTRYNLKTKNGEFTKINTHMPRHNKNTFLAIADVSEHLQAMVMGRADIKQNERYQHLAIEELALTTDIVSYHQDNSCTAISLSPTGVDQVKNTGIIGLNPDLKLENALAQNLHTFTTERDRTSFITDMLDDIDLNIFEEFSDELAAFQNDNEKRDIIRAHSDLSPLAFGSCMRKISVIECPFNIMCQDGTACPYHTLTGRADEADKVASLLKSIESEIEKINYLEIIARDEADELLEVLNARKENVKMLSEQSQSFEAKKIPVNLQEYDAKKKPIRLATLFAVEHRTNEKRAVLEKLSKPSE</sequence>
<protein>
    <recommendedName>
        <fullName evidence="3">Integrase</fullName>
    </recommendedName>
</protein>
<dbReference type="RefSeq" id="WP_012277280.1">
    <property type="nucleotide sequence ID" value="NC_010334.1"/>
</dbReference>
<dbReference type="SUPFAM" id="SSF56349">
    <property type="entry name" value="DNA breaking-rejoining enzymes"/>
    <property type="match status" value="1"/>
</dbReference>